<evidence type="ECO:0000256" key="1">
    <source>
        <dbReference type="SAM" id="MobiDB-lite"/>
    </source>
</evidence>
<dbReference type="Proteomes" id="UP001276659">
    <property type="component" value="Unassembled WGS sequence"/>
</dbReference>
<gene>
    <name evidence="2" type="ORF">OEA41_003842</name>
</gene>
<feature type="region of interest" description="Disordered" evidence="1">
    <location>
        <begin position="174"/>
        <end position="193"/>
    </location>
</feature>
<dbReference type="EMBL" id="JASNWA010000008">
    <property type="protein sequence ID" value="KAK3171758.1"/>
    <property type="molecule type" value="Genomic_DNA"/>
</dbReference>
<organism evidence="2 3">
    <name type="scientific">Lepraria neglecta</name>
    <dbReference type="NCBI Taxonomy" id="209136"/>
    <lineage>
        <taxon>Eukaryota</taxon>
        <taxon>Fungi</taxon>
        <taxon>Dikarya</taxon>
        <taxon>Ascomycota</taxon>
        <taxon>Pezizomycotina</taxon>
        <taxon>Lecanoromycetes</taxon>
        <taxon>OSLEUM clade</taxon>
        <taxon>Lecanoromycetidae</taxon>
        <taxon>Lecanorales</taxon>
        <taxon>Lecanorineae</taxon>
        <taxon>Stereocaulaceae</taxon>
        <taxon>Lepraria</taxon>
    </lineage>
</organism>
<protein>
    <submittedName>
        <fullName evidence="2">Uncharacterized protein</fullName>
    </submittedName>
</protein>
<proteinExistence type="predicted"/>
<reference evidence="2" key="1">
    <citation type="submission" date="2022-11" db="EMBL/GenBank/DDBJ databases">
        <title>Chromosomal genome sequence assembly and mating type (MAT) locus characterization of the leprose asexual lichenized fungus Lepraria neglecta (Nyl.) Erichsen.</title>
        <authorList>
            <person name="Allen J.L."/>
            <person name="Pfeffer B."/>
        </authorList>
    </citation>
    <scope>NUCLEOTIDE SEQUENCE</scope>
    <source>
        <strain evidence="2">Allen 5258</strain>
    </source>
</reference>
<keyword evidence="3" id="KW-1185">Reference proteome</keyword>
<evidence type="ECO:0000313" key="3">
    <source>
        <dbReference type="Proteomes" id="UP001276659"/>
    </source>
</evidence>
<comment type="caution">
    <text evidence="2">The sequence shown here is derived from an EMBL/GenBank/DDBJ whole genome shotgun (WGS) entry which is preliminary data.</text>
</comment>
<name>A0AAD9Z965_9LECA</name>
<evidence type="ECO:0000313" key="2">
    <source>
        <dbReference type="EMBL" id="KAK3171758.1"/>
    </source>
</evidence>
<dbReference type="AlphaFoldDB" id="A0AAD9Z965"/>
<sequence>MQGVIFICDGPEIGRAINQLAQQGNHLAVADPVALYIYSVKFNDFQVDTSGTGGTPDPGDLVDLPIEAFNWQRGHVDDDKHKHQGLRFRVKIPKGMVGKDGKPLTVSNIWDPITMTHIMYGAQLADYVTMSVSAVVIPNQQPAEPVDRYNPDAKAATDERLPSTMNVAAMSAHLAESSVDEATNPFSSPEDCR</sequence>
<accession>A0AAD9Z965</accession>